<evidence type="ECO:0000256" key="10">
    <source>
        <dbReference type="ARBA" id="ARBA00030775"/>
    </source>
</evidence>
<evidence type="ECO:0000256" key="2">
    <source>
        <dbReference type="ARBA" id="ARBA00021549"/>
    </source>
</evidence>
<keyword evidence="7" id="KW-1133">Transmembrane helix</keyword>
<dbReference type="NCBIfam" id="TIGR02532">
    <property type="entry name" value="IV_pilin_GFxxxE"/>
    <property type="match status" value="1"/>
</dbReference>
<evidence type="ECO:0000256" key="3">
    <source>
        <dbReference type="ARBA" id="ARBA00022475"/>
    </source>
</evidence>
<dbReference type="GO" id="GO:0005886">
    <property type="term" value="C:plasma membrane"/>
    <property type="evidence" value="ECO:0007669"/>
    <property type="project" value="UniProtKB-SubCell"/>
</dbReference>
<protein>
    <recommendedName>
        <fullName evidence="2">Type II secretion system protein H</fullName>
    </recommendedName>
    <alternativeName>
        <fullName evidence="10">General secretion pathway protein H</fullName>
    </alternativeName>
</protein>
<evidence type="ECO:0000256" key="1">
    <source>
        <dbReference type="ARBA" id="ARBA00004377"/>
    </source>
</evidence>
<keyword evidence="13" id="KW-1185">Reference proteome</keyword>
<evidence type="ECO:0000256" key="4">
    <source>
        <dbReference type="ARBA" id="ARBA00022481"/>
    </source>
</evidence>
<keyword evidence="8" id="KW-0472">Membrane</keyword>
<comment type="caution">
    <text evidence="12">The sequence shown here is derived from an EMBL/GenBank/DDBJ whole genome shotgun (WGS) entry which is preliminary data.</text>
</comment>
<dbReference type="InterPro" id="IPR022346">
    <property type="entry name" value="T2SS_GspH"/>
</dbReference>
<sequence length="179" mass="18338">MAMARRTAPGFTLLELAIALAITALLTAMAVPSYNALVARQRLQATAEHLRADIALARQEAGRRAQPVHLVFQPGERWCYAIGTRPAGDCLQATAHPASGLIKVVRGADQPGVQLLAATPMAIDSRTGGALGPGGLARFASAEGQQLQVRLGALGHASICAPGASVAGKPPCPPGPDGR</sequence>
<evidence type="ECO:0000259" key="11">
    <source>
        <dbReference type="Pfam" id="PF12019"/>
    </source>
</evidence>
<feature type="domain" description="General secretion pathway GspH" evidence="11">
    <location>
        <begin position="46"/>
        <end position="155"/>
    </location>
</feature>
<keyword evidence="4" id="KW-0488">Methylation</keyword>
<evidence type="ECO:0000256" key="9">
    <source>
        <dbReference type="ARBA" id="ARBA00025772"/>
    </source>
</evidence>
<dbReference type="OrthoDB" id="8929668at2"/>
<evidence type="ECO:0000256" key="8">
    <source>
        <dbReference type="ARBA" id="ARBA00023136"/>
    </source>
</evidence>
<keyword evidence="6" id="KW-0812">Transmembrane</keyword>
<dbReference type="GO" id="GO:0015627">
    <property type="term" value="C:type II protein secretion system complex"/>
    <property type="evidence" value="ECO:0007669"/>
    <property type="project" value="InterPro"/>
</dbReference>
<comment type="similarity">
    <text evidence="9">Belongs to the GSP H family.</text>
</comment>
<dbReference type="GO" id="GO:0015628">
    <property type="term" value="P:protein secretion by the type II secretion system"/>
    <property type="evidence" value="ECO:0007669"/>
    <property type="project" value="InterPro"/>
</dbReference>
<dbReference type="Gene3D" id="3.30.700.10">
    <property type="entry name" value="Glycoprotein, Type 4 Pilin"/>
    <property type="match status" value="1"/>
</dbReference>
<evidence type="ECO:0000256" key="5">
    <source>
        <dbReference type="ARBA" id="ARBA00022519"/>
    </source>
</evidence>
<accession>A0A480AWV3</accession>
<keyword evidence="5" id="KW-0997">Cell inner membrane</keyword>
<comment type="subcellular location">
    <subcellularLocation>
        <location evidence="1">Cell inner membrane</location>
        <topology evidence="1">Single-pass membrane protein</topology>
    </subcellularLocation>
</comment>
<evidence type="ECO:0000313" key="13">
    <source>
        <dbReference type="Proteomes" id="UP000301751"/>
    </source>
</evidence>
<evidence type="ECO:0000313" key="12">
    <source>
        <dbReference type="EMBL" id="GCL65964.1"/>
    </source>
</evidence>
<gene>
    <name evidence="12" type="ORF">AQPW35_50450</name>
</gene>
<reference evidence="13" key="1">
    <citation type="submission" date="2019-03" db="EMBL/GenBank/DDBJ databases">
        <title>Aquabacterium pictum sp.nov., the first bacteriochlorophyll a-containing freshwater bacterium in the genus Aquabacterium of the class Betaproteobacteria.</title>
        <authorList>
            <person name="Hirose S."/>
            <person name="Tank M."/>
            <person name="Hara E."/>
            <person name="Tamaki H."/>
            <person name="Takaichi S."/>
            <person name="Haruta S."/>
            <person name="Hanada S."/>
        </authorList>
    </citation>
    <scope>NUCLEOTIDE SEQUENCE [LARGE SCALE GENOMIC DNA]</scope>
    <source>
        <strain evidence="13">W35</strain>
    </source>
</reference>
<dbReference type="Pfam" id="PF07963">
    <property type="entry name" value="N_methyl"/>
    <property type="match status" value="1"/>
</dbReference>
<organism evidence="12 13">
    <name type="scientific">Pseudaquabacterium pictum</name>
    <dbReference type="NCBI Taxonomy" id="2315236"/>
    <lineage>
        <taxon>Bacteria</taxon>
        <taxon>Pseudomonadati</taxon>
        <taxon>Pseudomonadota</taxon>
        <taxon>Betaproteobacteria</taxon>
        <taxon>Burkholderiales</taxon>
        <taxon>Sphaerotilaceae</taxon>
        <taxon>Pseudaquabacterium</taxon>
    </lineage>
</organism>
<keyword evidence="3" id="KW-1003">Cell membrane</keyword>
<name>A0A480AWV3_9BURK</name>
<dbReference type="AlphaFoldDB" id="A0A480AWV3"/>
<dbReference type="EMBL" id="BJCL01000022">
    <property type="protein sequence ID" value="GCL65964.1"/>
    <property type="molecule type" value="Genomic_DNA"/>
</dbReference>
<proteinExistence type="inferred from homology"/>
<evidence type="ECO:0000256" key="6">
    <source>
        <dbReference type="ARBA" id="ARBA00022692"/>
    </source>
</evidence>
<dbReference type="Proteomes" id="UP000301751">
    <property type="component" value="Unassembled WGS sequence"/>
</dbReference>
<dbReference type="InterPro" id="IPR012902">
    <property type="entry name" value="N_methyl_site"/>
</dbReference>
<evidence type="ECO:0000256" key="7">
    <source>
        <dbReference type="ARBA" id="ARBA00022989"/>
    </source>
</evidence>
<dbReference type="Pfam" id="PF12019">
    <property type="entry name" value="GspH"/>
    <property type="match status" value="1"/>
</dbReference>
<dbReference type="InterPro" id="IPR045584">
    <property type="entry name" value="Pilin-like"/>
</dbReference>
<dbReference type="SUPFAM" id="SSF54523">
    <property type="entry name" value="Pili subunits"/>
    <property type="match status" value="1"/>
</dbReference>